<dbReference type="RefSeq" id="WP_240573055.1">
    <property type="nucleotide sequence ID" value="NZ_JAKVQD010000002.1"/>
</dbReference>
<gene>
    <name evidence="1" type="ORF">MKW35_08760</name>
</gene>
<dbReference type="EMBL" id="JAKVQD010000002">
    <property type="protein sequence ID" value="MCH4552710.1"/>
    <property type="molecule type" value="Genomic_DNA"/>
</dbReference>
<organism evidence="1 2">
    <name type="scientific">Aestuariibaculum lutulentum</name>
    <dbReference type="NCBI Taxonomy" id="2920935"/>
    <lineage>
        <taxon>Bacteria</taxon>
        <taxon>Pseudomonadati</taxon>
        <taxon>Bacteroidota</taxon>
        <taxon>Flavobacteriia</taxon>
        <taxon>Flavobacteriales</taxon>
        <taxon>Flavobacteriaceae</taxon>
    </lineage>
</organism>
<proteinExistence type="predicted"/>
<protein>
    <submittedName>
        <fullName evidence="1">Uncharacterized protein</fullName>
    </submittedName>
</protein>
<dbReference type="Proteomes" id="UP001156141">
    <property type="component" value="Unassembled WGS sequence"/>
</dbReference>
<comment type="caution">
    <text evidence="1">The sequence shown here is derived from an EMBL/GenBank/DDBJ whole genome shotgun (WGS) entry which is preliminary data.</text>
</comment>
<accession>A0ABS9RID6</accession>
<sequence>MTNKSEIEYPIPEELNTSKKYNGIPELVDLNFDLWTLKVKLEFPDLQNPIYLTFKNVEGFRVLDEGSLMEFWNNEKRSNGWLWKVKKGGWHDQEKKREGFAFSKEILADYDEYMVVGIGICLNLIGGSEPIITEP</sequence>
<keyword evidence="2" id="KW-1185">Reference proteome</keyword>
<evidence type="ECO:0000313" key="2">
    <source>
        <dbReference type="Proteomes" id="UP001156141"/>
    </source>
</evidence>
<reference evidence="1" key="1">
    <citation type="submission" date="2022-02" db="EMBL/GenBank/DDBJ databases">
        <title>Aestuariibaculum sp., a marine bacterium isolated from sediment in Guangxi.</title>
        <authorList>
            <person name="Ying J."/>
        </authorList>
    </citation>
    <scope>NUCLEOTIDE SEQUENCE</scope>
    <source>
        <strain evidence="1">L182</strain>
    </source>
</reference>
<evidence type="ECO:0000313" key="1">
    <source>
        <dbReference type="EMBL" id="MCH4552710.1"/>
    </source>
</evidence>
<name>A0ABS9RID6_9FLAO</name>